<evidence type="ECO:0000256" key="8">
    <source>
        <dbReference type="ARBA" id="ARBA00022581"/>
    </source>
</evidence>
<sequence length="268" mass="30977">MCAEICTPVQLEKMAWSYRSKRTYSRSARRSFRRRRMARPRYRRRYRRSRGSRKATSPVVKLTSEITWTNIVQPSGQARRYSPFYFAPNELPGFPDYQLTYSQFRILKCRLQLSLGSEGGEVDNFLVAPSRPFARNMGPNALGDNDTEKFVPPAEETALRQTRWQKVIYPNKITRKLAIGFKPYTLVACQGPSNVNNAQWSRVWEGNRWMPFNWANTNAYDLNPGGISGSLYMYGPYLVPNTPRGGDPTVSNKIYGNLTIYLQFRGQR</sequence>
<dbReference type="EMBL" id="MT293422">
    <property type="protein sequence ID" value="QNJ47543.1"/>
    <property type="molecule type" value="Genomic_DNA"/>
</dbReference>
<organism evidence="16">
    <name type="scientific">Giardia-associated CRESS DNA virus 1</name>
    <dbReference type="NCBI Taxonomy" id="2766565"/>
    <lineage>
        <taxon>Viruses</taxon>
        <taxon>Monodnaviria</taxon>
        <taxon>Shotokuvirae</taxon>
        <taxon>Cressdnaviricota</taxon>
        <taxon>Arfiviricetes</taxon>
        <taxon>Cirlivirales</taxon>
        <taxon>Vilyaviridae</taxon>
        <taxon>Herugrimvirus</taxon>
        <taxon>Herugrimvirus gladden</taxon>
    </lineage>
</organism>
<name>A0A7G8KWJ5_9VIRU</name>
<evidence type="ECO:0000256" key="15">
    <source>
        <dbReference type="ARBA" id="ARBA00046863"/>
    </source>
</evidence>
<keyword evidence="10" id="KW-1161">Viral attachment to host cell</keyword>
<evidence type="ECO:0000256" key="10">
    <source>
        <dbReference type="ARBA" id="ARBA00022804"/>
    </source>
</evidence>
<keyword evidence="8" id="KW-0945">Host-virus interaction</keyword>
<dbReference type="Pfam" id="PF02443">
    <property type="entry name" value="Circo_capsid"/>
    <property type="match status" value="1"/>
</dbReference>
<dbReference type="GO" id="GO:0075732">
    <property type="term" value="P:viral penetration into host nucleus"/>
    <property type="evidence" value="ECO:0007669"/>
    <property type="project" value="UniProtKB-KW"/>
</dbReference>
<evidence type="ECO:0000256" key="2">
    <source>
        <dbReference type="ARBA" id="ARBA00004328"/>
    </source>
</evidence>
<evidence type="ECO:0000256" key="4">
    <source>
        <dbReference type="ARBA" id="ARBA00022431"/>
    </source>
</evidence>
<dbReference type="GO" id="GO:0075509">
    <property type="term" value="P:endocytosis involved in viral entry into host cell"/>
    <property type="evidence" value="ECO:0007669"/>
    <property type="project" value="UniProtKB-KW"/>
</dbReference>
<evidence type="ECO:0000256" key="9">
    <source>
        <dbReference type="ARBA" id="ARBA00022595"/>
    </source>
</evidence>
<evidence type="ECO:0000256" key="7">
    <source>
        <dbReference type="ARBA" id="ARBA00022562"/>
    </source>
</evidence>
<keyword evidence="12" id="KW-1164">Virus endocytosis by host</keyword>
<dbReference type="InterPro" id="IPR003383">
    <property type="entry name" value="Circovirus_capsid"/>
</dbReference>
<keyword evidence="5" id="KW-1163">Viral penetration into host nucleus</keyword>
<keyword evidence="7" id="KW-1048">Host nucleus</keyword>
<comment type="subunit">
    <text evidence="15">Homomultimer. Assembles in the nucleus, presumably in an immature form, then migrates to the cytoplasm once assembled as mature virion. Interacts with Rep; this interaction relocates Rep into the nucleus.</text>
</comment>
<keyword evidence="14" id="KW-1160">Virus entry into host cell</keyword>
<comment type="similarity">
    <text evidence="3">Belongs to the circoviridae capsid protein family.</text>
</comment>
<keyword evidence="6" id="KW-0167">Capsid protein</keyword>
<keyword evidence="4" id="KW-1140">T=1 icosahedral capsid protein</keyword>
<keyword evidence="13" id="KW-0238">DNA-binding</keyword>
<dbReference type="GO" id="GO:0019069">
    <property type="term" value="P:viral capsid assembly"/>
    <property type="evidence" value="ECO:0007669"/>
    <property type="project" value="InterPro"/>
</dbReference>
<evidence type="ECO:0000256" key="11">
    <source>
        <dbReference type="ARBA" id="ARBA00022844"/>
    </source>
</evidence>
<dbReference type="GO" id="GO:0019062">
    <property type="term" value="P:virion attachment to host cell"/>
    <property type="evidence" value="ECO:0007669"/>
    <property type="project" value="UniProtKB-KW"/>
</dbReference>
<evidence type="ECO:0000256" key="14">
    <source>
        <dbReference type="ARBA" id="ARBA00023296"/>
    </source>
</evidence>
<evidence type="ECO:0000256" key="5">
    <source>
        <dbReference type="ARBA" id="ARBA00022524"/>
    </source>
</evidence>
<dbReference type="GO" id="GO:0039615">
    <property type="term" value="C:T=1 icosahedral viral capsid"/>
    <property type="evidence" value="ECO:0007669"/>
    <property type="project" value="UniProtKB-KW"/>
</dbReference>
<evidence type="ECO:0000256" key="13">
    <source>
        <dbReference type="ARBA" id="ARBA00023125"/>
    </source>
</evidence>
<comment type="subcellular location">
    <subcellularLocation>
        <location evidence="1">Host nucleus</location>
    </subcellularLocation>
    <subcellularLocation>
        <location evidence="2">Virion</location>
    </subcellularLocation>
</comment>
<dbReference type="GO" id="GO:0043657">
    <property type="term" value="C:host cell"/>
    <property type="evidence" value="ECO:0007669"/>
    <property type="project" value="GOC"/>
</dbReference>
<evidence type="ECO:0000256" key="12">
    <source>
        <dbReference type="ARBA" id="ARBA00022890"/>
    </source>
</evidence>
<accession>A0A7G8KWJ5</accession>
<evidence type="ECO:0000256" key="1">
    <source>
        <dbReference type="ARBA" id="ARBA00004147"/>
    </source>
</evidence>
<evidence type="ECO:0000256" key="3">
    <source>
        <dbReference type="ARBA" id="ARBA00010301"/>
    </source>
</evidence>
<proteinExistence type="inferred from homology"/>
<protein>
    <submittedName>
        <fullName evidence="16">Capsid protein</fullName>
    </submittedName>
</protein>
<evidence type="ECO:0000313" key="16">
    <source>
        <dbReference type="EMBL" id="QNJ47543.1"/>
    </source>
</evidence>
<dbReference type="GO" id="GO:0042025">
    <property type="term" value="C:host cell nucleus"/>
    <property type="evidence" value="ECO:0007669"/>
    <property type="project" value="UniProtKB-SubCell"/>
</dbReference>
<reference evidence="16" key="1">
    <citation type="journal article" date="2020" name="Nat. Commun.">
        <title>Entamoeba and Giardia parasites implicated as hosts of CRESS viruses.</title>
        <authorList>
            <person name="Kinsella C.M."/>
            <person name="Bart A."/>
            <person name="Deijs M."/>
            <person name="Broekhuizen P."/>
            <person name="Kaczorowska J."/>
            <person name="Jebbink M.F."/>
            <person name="van Gool T."/>
            <person name="Cotten M."/>
            <person name="van der Hoek L."/>
        </authorList>
    </citation>
    <scope>NUCLEOTIDE SEQUENCE</scope>
    <source>
        <strain evidence="16">84-AMS-02</strain>
    </source>
</reference>
<keyword evidence="9" id="KW-1162">Viral penetration into host cytoplasm</keyword>
<dbReference type="GO" id="GO:0003677">
    <property type="term" value="F:DNA binding"/>
    <property type="evidence" value="ECO:0007669"/>
    <property type="project" value="UniProtKB-KW"/>
</dbReference>
<evidence type="ECO:0000256" key="6">
    <source>
        <dbReference type="ARBA" id="ARBA00022561"/>
    </source>
</evidence>
<keyword evidence="11" id="KW-0946">Virion</keyword>